<organism evidence="4 5">
    <name type="scientific">Stackebrandtia albiflava</name>
    <dbReference type="NCBI Taxonomy" id="406432"/>
    <lineage>
        <taxon>Bacteria</taxon>
        <taxon>Bacillati</taxon>
        <taxon>Actinomycetota</taxon>
        <taxon>Actinomycetes</taxon>
        <taxon>Glycomycetales</taxon>
        <taxon>Glycomycetaceae</taxon>
        <taxon>Stackebrandtia</taxon>
    </lineage>
</organism>
<dbReference type="InterPro" id="IPR029051">
    <property type="entry name" value="DUF4352"/>
</dbReference>
<sequence length="207" mass="21907">MLLGVVGVVLLLGIVAIGVVVATTGSDTSDDTAEEGTEEGPAGRVPTTELPGIGEEAEDGTFAFTVNQVQTGVPSVGDEFTGTSAQGEYVVIDLNVRNIGDSPATVYDTDQYLIDSAGQTYNVDSDATFAVDPEAAWYNDINPGNQVIMPLVYDVPPGTDIDRLELHDSTFSDGVEVSIAQLVASITRRADHRSARHVAVWNHRTRG</sequence>
<gene>
    <name evidence="4" type="ORF">LX16_5323</name>
</gene>
<evidence type="ECO:0000256" key="1">
    <source>
        <dbReference type="ARBA" id="ARBA00022729"/>
    </source>
</evidence>
<dbReference type="AlphaFoldDB" id="A0A562UL72"/>
<reference evidence="4 5" key="1">
    <citation type="journal article" date="2013" name="Stand. Genomic Sci.">
        <title>Genomic Encyclopedia of Type Strains, Phase I: The one thousand microbial genomes (KMG-I) project.</title>
        <authorList>
            <person name="Kyrpides N.C."/>
            <person name="Woyke T."/>
            <person name="Eisen J.A."/>
            <person name="Garrity G."/>
            <person name="Lilburn T.G."/>
            <person name="Beck B.J."/>
            <person name="Whitman W.B."/>
            <person name="Hugenholtz P."/>
            <person name="Klenk H.P."/>
        </authorList>
    </citation>
    <scope>NUCLEOTIDE SEQUENCE [LARGE SCALE GENOMIC DNA]</scope>
    <source>
        <strain evidence="4 5">DSM 45044</strain>
    </source>
</reference>
<evidence type="ECO:0000256" key="2">
    <source>
        <dbReference type="SAM" id="MobiDB-lite"/>
    </source>
</evidence>
<protein>
    <submittedName>
        <fullName evidence="4">Uncharacterized protein DUF4352</fullName>
    </submittedName>
</protein>
<feature type="domain" description="DUF4352" evidence="3">
    <location>
        <begin position="52"/>
        <end position="174"/>
    </location>
</feature>
<evidence type="ECO:0000313" key="5">
    <source>
        <dbReference type="Proteomes" id="UP000321617"/>
    </source>
</evidence>
<name>A0A562UL72_9ACTN</name>
<feature type="region of interest" description="Disordered" evidence="2">
    <location>
        <begin position="25"/>
        <end position="49"/>
    </location>
</feature>
<feature type="compositionally biased region" description="Acidic residues" evidence="2">
    <location>
        <begin position="28"/>
        <end position="38"/>
    </location>
</feature>
<dbReference type="EMBL" id="VLLL01000013">
    <property type="protein sequence ID" value="TWJ06359.1"/>
    <property type="molecule type" value="Genomic_DNA"/>
</dbReference>
<proteinExistence type="predicted"/>
<dbReference type="Gene3D" id="2.60.40.1240">
    <property type="match status" value="1"/>
</dbReference>
<keyword evidence="1" id="KW-0732">Signal</keyword>
<accession>A0A562UL72</accession>
<keyword evidence="5" id="KW-1185">Reference proteome</keyword>
<dbReference type="InterPro" id="IPR029050">
    <property type="entry name" value="Immunoprotect_excell_Ig-like"/>
</dbReference>
<evidence type="ECO:0000259" key="3">
    <source>
        <dbReference type="Pfam" id="PF11611"/>
    </source>
</evidence>
<comment type="caution">
    <text evidence="4">The sequence shown here is derived from an EMBL/GenBank/DDBJ whole genome shotgun (WGS) entry which is preliminary data.</text>
</comment>
<evidence type="ECO:0000313" key="4">
    <source>
        <dbReference type="EMBL" id="TWJ06359.1"/>
    </source>
</evidence>
<dbReference type="Proteomes" id="UP000321617">
    <property type="component" value="Unassembled WGS sequence"/>
</dbReference>
<dbReference type="Pfam" id="PF11611">
    <property type="entry name" value="DUF4352"/>
    <property type="match status" value="1"/>
</dbReference>